<evidence type="ECO:0000313" key="8">
    <source>
        <dbReference type="EMBL" id="NDV33915.1"/>
    </source>
</evidence>
<feature type="binding site" evidence="5">
    <location>
        <position position="28"/>
    </location>
    <ligand>
        <name>ATP</name>
        <dbReference type="ChEBI" id="CHEBI:30616"/>
    </ligand>
</feature>
<dbReference type="PROSITE" id="PS00107">
    <property type="entry name" value="PROTEIN_KINASE_ATP"/>
    <property type="match status" value="1"/>
</dbReference>
<dbReference type="InterPro" id="IPR017441">
    <property type="entry name" value="Protein_kinase_ATP_BS"/>
</dbReference>
<accession>A0A6B2LAF4</accession>
<keyword evidence="3" id="KW-0418">Kinase</keyword>
<dbReference type="PIRSF" id="PIRSF000654">
    <property type="entry name" value="Integrin-linked_kinase"/>
    <property type="match status" value="1"/>
</dbReference>
<dbReference type="EMBL" id="GIBP01004946">
    <property type="protein sequence ID" value="NDV33915.1"/>
    <property type="molecule type" value="Transcribed_RNA"/>
</dbReference>
<evidence type="ECO:0000256" key="4">
    <source>
        <dbReference type="ARBA" id="ARBA00022840"/>
    </source>
</evidence>
<evidence type="ECO:0000256" key="5">
    <source>
        <dbReference type="PROSITE-ProRule" id="PRU10141"/>
    </source>
</evidence>
<dbReference type="InterPro" id="IPR011009">
    <property type="entry name" value="Kinase-like_dom_sf"/>
</dbReference>
<dbReference type="PRINTS" id="PR00109">
    <property type="entry name" value="TYRKINASE"/>
</dbReference>
<protein>
    <recommendedName>
        <fullName evidence="7">Protein kinase domain-containing protein</fullName>
    </recommendedName>
</protein>
<proteinExistence type="inferred from homology"/>
<dbReference type="PROSITE" id="PS00108">
    <property type="entry name" value="PROTEIN_KINASE_ST"/>
    <property type="match status" value="1"/>
</dbReference>
<evidence type="ECO:0000256" key="2">
    <source>
        <dbReference type="ARBA" id="ARBA00022741"/>
    </source>
</evidence>
<dbReference type="Gene3D" id="1.10.510.10">
    <property type="entry name" value="Transferase(Phosphotransferase) domain 1"/>
    <property type="match status" value="1"/>
</dbReference>
<evidence type="ECO:0000259" key="7">
    <source>
        <dbReference type="PROSITE" id="PS50011"/>
    </source>
</evidence>
<reference evidence="8" key="1">
    <citation type="journal article" date="2020" name="J. Eukaryot. Microbiol.">
        <title>De novo Sequencing, Assembly and Annotation of the Transcriptome for the Free-Living Testate Amoeba Arcella intermedia.</title>
        <authorList>
            <person name="Ribeiro G.M."/>
            <person name="Porfirio-Sousa A.L."/>
            <person name="Maurer-Alcala X.X."/>
            <person name="Katz L.A."/>
            <person name="Lahr D.J.G."/>
        </authorList>
    </citation>
    <scope>NUCLEOTIDE SEQUENCE</scope>
</reference>
<keyword evidence="4 5" id="KW-0067">ATP-binding</keyword>
<dbReference type="PANTHER" id="PTHR44329">
    <property type="entry name" value="SERINE/THREONINE-PROTEIN KINASE TNNI3K-RELATED"/>
    <property type="match status" value="1"/>
</dbReference>
<dbReference type="PROSITE" id="PS50011">
    <property type="entry name" value="PROTEIN_KINASE_DOM"/>
    <property type="match status" value="1"/>
</dbReference>
<dbReference type="InterPro" id="IPR000719">
    <property type="entry name" value="Prot_kinase_dom"/>
</dbReference>
<dbReference type="InterPro" id="IPR001245">
    <property type="entry name" value="Ser-Thr/Tyr_kinase_cat_dom"/>
</dbReference>
<evidence type="ECO:0000256" key="1">
    <source>
        <dbReference type="ARBA" id="ARBA00022527"/>
    </source>
</evidence>
<dbReference type="Gene3D" id="3.30.200.20">
    <property type="entry name" value="Phosphorylase Kinase, domain 1"/>
    <property type="match status" value="1"/>
</dbReference>
<name>A0A6B2LAF4_9EUKA</name>
<dbReference type="Pfam" id="PF07714">
    <property type="entry name" value="PK_Tyr_Ser-Thr"/>
    <property type="match status" value="1"/>
</dbReference>
<dbReference type="GO" id="GO:0004674">
    <property type="term" value="F:protein serine/threonine kinase activity"/>
    <property type="evidence" value="ECO:0007669"/>
    <property type="project" value="UniProtKB-KW"/>
</dbReference>
<keyword evidence="3" id="KW-0808">Transferase</keyword>
<dbReference type="InterPro" id="IPR008271">
    <property type="entry name" value="Ser/Thr_kinase_AS"/>
</dbReference>
<dbReference type="SUPFAM" id="SSF56112">
    <property type="entry name" value="Protein kinase-like (PK-like)"/>
    <property type="match status" value="1"/>
</dbReference>
<keyword evidence="2 5" id="KW-0547">Nucleotide-binding</keyword>
<dbReference type="PANTHER" id="PTHR44329:SF298">
    <property type="entry name" value="MIXED LINEAGE KINASE DOMAIN-LIKE PROTEIN"/>
    <property type="match status" value="1"/>
</dbReference>
<comment type="similarity">
    <text evidence="6">Belongs to the protein kinase superfamily.</text>
</comment>
<sequence length="309" mass="34739">MKMGKIIGSGSFSIVYEGTWKDSPVAIKVIKGAETNKEYMLEECSIMIKLNHPNIVKFLGASLDPYRLLIVTEYLDRGSLSKLITSKSMKYDVEHIRCFLLDTANGMHYLHKRNIIHRDLKPGNLLITSDWRIKVADFGLSKALPNAQISQTLTSCGTTSYAAPELLRNQRYSLKIDVWSFGIIAICLFNRSKPYPGLSDPQIVIRVLSGKKPKLASSATKEFQKLIRKCLEGDPRDRPSFKTLGAMLEQLDLPKPTNMHPYERNTTTTLSSSITFGSLTPDVMNAEAIQQLERHMEVEGGEEKEKINS</sequence>
<evidence type="ECO:0000256" key="3">
    <source>
        <dbReference type="ARBA" id="ARBA00022777"/>
    </source>
</evidence>
<dbReference type="GO" id="GO:0005524">
    <property type="term" value="F:ATP binding"/>
    <property type="evidence" value="ECO:0007669"/>
    <property type="project" value="UniProtKB-UniRule"/>
</dbReference>
<dbReference type="SMART" id="SM00220">
    <property type="entry name" value="S_TKc"/>
    <property type="match status" value="1"/>
</dbReference>
<dbReference type="AlphaFoldDB" id="A0A6B2LAF4"/>
<dbReference type="CDD" id="cd13999">
    <property type="entry name" value="STKc_MAP3K-like"/>
    <property type="match status" value="1"/>
</dbReference>
<dbReference type="InterPro" id="IPR051681">
    <property type="entry name" value="Ser/Thr_Kinases-Pseudokinases"/>
</dbReference>
<feature type="domain" description="Protein kinase" evidence="7">
    <location>
        <begin position="1"/>
        <end position="263"/>
    </location>
</feature>
<keyword evidence="1 6" id="KW-0723">Serine/threonine-protein kinase</keyword>
<organism evidence="8">
    <name type="scientific">Arcella intermedia</name>
    <dbReference type="NCBI Taxonomy" id="1963864"/>
    <lineage>
        <taxon>Eukaryota</taxon>
        <taxon>Amoebozoa</taxon>
        <taxon>Tubulinea</taxon>
        <taxon>Elardia</taxon>
        <taxon>Arcellinida</taxon>
        <taxon>Sphaerothecina</taxon>
        <taxon>Arcellidae</taxon>
        <taxon>Arcella</taxon>
    </lineage>
</organism>
<evidence type="ECO:0000256" key="6">
    <source>
        <dbReference type="RuleBase" id="RU000304"/>
    </source>
</evidence>